<dbReference type="OrthoDB" id="9800684at2"/>
<organism evidence="1 2">
    <name type="scientific">Borborobacter arsenicus</name>
    <dbReference type="NCBI Taxonomy" id="1851146"/>
    <lineage>
        <taxon>Bacteria</taxon>
        <taxon>Pseudomonadati</taxon>
        <taxon>Pseudomonadota</taxon>
        <taxon>Alphaproteobacteria</taxon>
        <taxon>Hyphomicrobiales</taxon>
        <taxon>Phyllobacteriaceae</taxon>
        <taxon>Borborobacter</taxon>
    </lineage>
</organism>
<gene>
    <name evidence="1" type="ORF">EET67_21060</name>
</gene>
<comment type="caution">
    <text evidence="1">The sequence shown here is derived from an EMBL/GenBank/DDBJ whole genome shotgun (WGS) entry which is preliminary data.</text>
</comment>
<dbReference type="InterPro" id="IPR014710">
    <property type="entry name" value="RmlC-like_jellyroll"/>
</dbReference>
<reference evidence="1 2" key="1">
    <citation type="submission" date="2018-11" db="EMBL/GenBank/DDBJ databases">
        <title>Pseudaminobacter arsenicus sp. nov., an arsenic-resistant bacterium isolated from arsenic-rich aquifers.</title>
        <authorList>
            <person name="Mu Y."/>
        </authorList>
    </citation>
    <scope>NUCLEOTIDE SEQUENCE [LARGE SCALE GENOMIC DNA]</scope>
    <source>
        <strain evidence="1 2">CB3</strain>
    </source>
</reference>
<evidence type="ECO:0000313" key="2">
    <source>
        <dbReference type="Proteomes" id="UP000281647"/>
    </source>
</evidence>
<keyword evidence="2" id="KW-1185">Reference proteome</keyword>
<name>A0A432V0S6_9HYPH</name>
<dbReference type="SUPFAM" id="SSF51182">
    <property type="entry name" value="RmlC-like cupins"/>
    <property type="match status" value="1"/>
</dbReference>
<dbReference type="EMBL" id="RKST01000030">
    <property type="protein sequence ID" value="RUM95786.1"/>
    <property type="molecule type" value="Genomic_DNA"/>
</dbReference>
<proteinExistence type="predicted"/>
<accession>A0A432V0S6</accession>
<evidence type="ECO:0000313" key="1">
    <source>
        <dbReference type="EMBL" id="RUM95786.1"/>
    </source>
</evidence>
<dbReference type="Proteomes" id="UP000281647">
    <property type="component" value="Unassembled WGS sequence"/>
</dbReference>
<dbReference type="AlphaFoldDB" id="A0A432V0S6"/>
<dbReference type="Gene3D" id="2.60.120.10">
    <property type="entry name" value="Jelly Rolls"/>
    <property type="match status" value="1"/>
</dbReference>
<dbReference type="RefSeq" id="WP_128625459.1">
    <property type="nucleotide sequence ID" value="NZ_ML133514.1"/>
</dbReference>
<dbReference type="CDD" id="cd06982">
    <property type="entry name" value="cupin_BauB-like"/>
    <property type="match status" value="1"/>
</dbReference>
<protein>
    <submittedName>
        <fullName evidence="1">Cupin</fullName>
    </submittedName>
</protein>
<dbReference type="InterPro" id="IPR011051">
    <property type="entry name" value="RmlC_Cupin_sf"/>
</dbReference>
<sequence>MTEPAIAELQHEDDAVRVTLWRFPPSTETGWHIHEFDYVVVPVQGGTLTVETHGGGRAAYPIAAAVSYARPKCTEHNIINDTNAEIAFVEIELKASAAPK</sequence>